<gene>
    <name evidence="2" type="ORF">HAZT_HAZT003849</name>
</gene>
<feature type="domain" description="Elongation factor EFG" evidence="1">
    <location>
        <begin position="18"/>
        <end position="107"/>
    </location>
</feature>
<dbReference type="FunFam" id="3.30.70.240:FF:000006">
    <property type="entry name" value="Elongation factor like GTPase 1"/>
    <property type="match status" value="1"/>
</dbReference>
<reference evidence="2" key="2">
    <citation type="journal article" date="2018" name="Environ. Sci. Technol.">
        <title>The Toxicogenome of Hyalella azteca: A Model for Sediment Ecotoxicology and Evolutionary Toxicology.</title>
        <authorList>
            <person name="Poynton H.C."/>
            <person name="Hasenbein S."/>
            <person name="Benoit J.B."/>
            <person name="Sepulveda M.S."/>
            <person name="Poelchau M.F."/>
            <person name="Hughes D.S.T."/>
            <person name="Murali S.C."/>
            <person name="Chen S."/>
            <person name="Glastad K.M."/>
            <person name="Goodisman M.A.D."/>
            <person name="Werren J.H."/>
            <person name="Vineis J.H."/>
            <person name="Bowen J.L."/>
            <person name="Friedrich M."/>
            <person name="Jones J."/>
            <person name="Robertson H.M."/>
            <person name="Feyereisen R."/>
            <person name="Mechler-Hickson A."/>
            <person name="Mathers N."/>
            <person name="Lee C.E."/>
            <person name="Colbourne J.K."/>
            <person name="Biales A."/>
            <person name="Johnston J.S."/>
            <person name="Wellborn G.A."/>
            <person name="Rosendale A.J."/>
            <person name="Cridge A.G."/>
            <person name="Munoz-Torres M.C."/>
            <person name="Bain P.A."/>
            <person name="Manny A.R."/>
            <person name="Major K.M."/>
            <person name="Lambert F.N."/>
            <person name="Vulpe C.D."/>
            <person name="Tuck P."/>
            <person name="Blalock B.J."/>
            <person name="Lin Y.Y."/>
            <person name="Smith M.E."/>
            <person name="Ochoa-Acuna H."/>
            <person name="Chen M.M."/>
            <person name="Childers C.P."/>
            <person name="Qu J."/>
            <person name="Dugan S."/>
            <person name="Lee S.L."/>
            <person name="Chao H."/>
            <person name="Dinh H."/>
            <person name="Han Y."/>
            <person name="Doddapaneni H."/>
            <person name="Worley K.C."/>
            <person name="Muzny D.M."/>
            <person name="Gibbs R.A."/>
            <person name="Richards S."/>
        </authorList>
    </citation>
    <scope>NUCLEOTIDE SEQUENCE</scope>
    <source>
        <strain evidence="2">HAZT.00-mixed</strain>
        <tissue evidence="2">Whole organism</tissue>
    </source>
</reference>
<reference evidence="2" key="1">
    <citation type="submission" date="2014-08" db="EMBL/GenBank/DDBJ databases">
        <authorList>
            <person name="Murali S."/>
            <person name="Richards S."/>
            <person name="Bandaranaike D."/>
            <person name="Bellair M."/>
            <person name="Blankenburg K."/>
            <person name="Chao H."/>
            <person name="Dinh H."/>
            <person name="Doddapaneni H."/>
            <person name="Dugan-Rocha S."/>
            <person name="Elkadiri S."/>
            <person name="Gnanaolivu R."/>
            <person name="Hughes D."/>
            <person name="Lee S."/>
            <person name="Li M."/>
            <person name="Ming W."/>
            <person name="Munidasa M."/>
            <person name="Muniz J."/>
            <person name="Nguyen L."/>
            <person name="Osuji N."/>
            <person name="Pu L.-L."/>
            <person name="Puazo M."/>
            <person name="Skinner E."/>
            <person name="Qu C."/>
            <person name="Quiroz J."/>
            <person name="Raj R."/>
            <person name="Weissenberger G."/>
            <person name="Xin Y."/>
            <person name="Zou X."/>
            <person name="Han Y."/>
            <person name="Worley K."/>
            <person name="Muzny D."/>
            <person name="Gibbs R."/>
        </authorList>
    </citation>
    <scope>NUCLEOTIDE SEQUENCE</scope>
    <source>
        <strain evidence="2">HAZT.00-mixed</strain>
        <tissue evidence="2">Whole organism</tissue>
    </source>
</reference>
<dbReference type="Proteomes" id="UP000711488">
    <property type="component" value="Unassembled WGS sequence"/>
</dbReference>
<dbReference type="InterPro" id="IPR000640">
    <property type="entry name" value="EFG_V-like"/>
</dbReference>
<dbReference type="CDD" id="cd04096">
    <property type="entry name" value="eEF2_snRNP_like_C"/>
    <property type="match status" value="1"/>
</dbReference>
<name>A0A6A0GYJ4_HYAAZ</name>
<dbReference type="PANTHER" id="PTHR42908">
    <property type="entry name" value="TRANSLATION ELONGATION FACTOR-RELATED"/>
    <property type="match status" value="1"/>
</dbReference>
<dbReference type="GO" id="GO:0005829">
    <property type="term" value="C:cytosol"/>
    <property type="evidence" value="ECO:0007669"/>
    <property type="project" value="TreeGrafter"/>
</dbReference>
<reference evidence="2" key="3">
    <citation type="submission" date="2019-06" db="EMBL/GenBank/DDBJ databases">
        <authorList>
            <person name="Poynton C."/>
            <person name="Hasenbein S."/>
            <person name="Benoit J.B."/>
            <person name="Sepulveda M.S."/>
            <person name="Poelchau M.F."/>
            <person name="Murali S.C."/>
            <person name="Chen S."/>
            <person name="Glastad K.M."/>
            <person name="Werren J.H."/>
            <person name="Vineis J.H."/>
            <person name="Bowen J.L."/>
            <person name="Friedrich M."/>
            <person name="Jones J."/>
            <person name="Robertson H.M."/>
            <person name="Feyereisen R."/>
            <person name="Mechler-Hickson A."/>
            <person name="Mathers N."/>
            <person name="Lee C.E."/>
            <person name="Colbourne J.K."/>
            <person name="Biales A."/>
            <person name="Johnston J.S."/>
            <person name="Wellborn G.A."/>
            <person name="Rosendale A.J."/>
            <person name="Cridge A.G."/>
            <person name="Munoz-Torres M.C."/>
            <person name="Bain P.A."/>
            <person name="Manny A.R."/>
            <person name="Major K.M."/>
            <person name="Lambert F.N."/>
            <person name="Vulpe C.D."/>
            <person name="Tuck P."/>
            <person name="Blalock B.J."/>
            <person name="Lin Y.-Y."/>
            <person name="Smith M.E."/>
            <person name="Ochoa-Acuna H."/>
            <person name="Chen M.-J.M."/>
            <person name="Childers C.P."/>
            <person name="Qu J."/>
            <person name="Dugan S."/>
            <person name="Lee S.L."/>
            <person name="Chao H."/>
            <person name="Dinh H."/>
            <person name="Han Y."/>
            <person name="Doddapaneni H."/>
            <person name="Worley K.C."/>
            <person name="Muzny D.M."/>
            <person name="Gibbs R.A."/>
            <person name="Richards S."/>
        </authorList>
    </citation>
    <scope>NUCLEOTIDE SEQUENCE</scope>
    <source>
        <strain evidence="2">HAZT.00-mixed</strain>
        <tissue evidence="2">Whole organism</tissue>
    </source>
</reference>
<accession>A0A6A0GYJ4</accession>
<evidence type="ECO:0000313" key="2">
    <source>
        <dbReference type="EMBL" id="KAA0191866.1"/>
    </source>
</evidence>
<dbReference type="SMART" id="SM00838">
    <property type="entry name" value="EFG_C"/>
    <property type="match status" value="1"/>
</dbReference>
<dbReference type="SUPFAM" id="SSF54980">
    <property type="entry name" value="EF-G C-terminal domain-like"/>
    <property type="match status" value="1"/>
</dbReference>
<dbReference type="GO" id="GO:0003924">
    <property type="term" value="F:GTPase activity"/>
    <property type="evidence" value="ECO:0007669"/>
    <property type="project" value="TreeGrafter"/>
</dbReference>
<dbReference type="InterPro" id="IPR035647">
    <property type="entry name" value="EFG_III/V"/>
</dbReference>
<comment type="caution">
    <text evidence="2">The sequence shown here is derived from an EMBL/GenBank/DDBJ whole genome shotgun (WGS) entry which is preliminary data.</text>
</comment>
<evidence type="ECO:0000259" key="1">
    <source>
        <dbReference type="SMART" id="SM00838"/>
    </source>
</evidence>
<dbReference type="Pfam" id="PF00679">
    <property type="entry name" value="EFG_C"/>
    <property type="match status" value="1"/>
</dbReference>
<dbReference type="Gene3D" id="3.30.70.240">
    <property type="match status" value="1"/>
</dbReference>
<protein>
    <recommendedName>
        <fullName evidence="1">Elongation factor EFG domain-containing protein</fullName>
    </recommendedName>
</protein>
<dbReference type="GO" id="GO:0043022">
    <property type="term" value="F:ribosome binding"/>
    <property type="evidence" value="ECO:0007669"/>
    <property type="project" value="TreeGrafter"/>
</dbReference>
<dbReference type="EMBL" id="JQDR03012030">
    <property type="protein sequence ID" value="KAA0191866.1"/>
    <property type="molecule type" value="Genomic_DNA"/>
</dbReference>
<dbReference type="AlphaFoldDB" id="A0A6A0GYJ4"/>
<dbReference type="GO" id="GO:1990904">
    <property type="term" value="C:ribonucleoprotein complex"/>
    <property type="evidence" value="ECO:0007669"/>
    <property type="project" value="TreeGrafter"/>
</dbReference>
<dbReference type="OrthoDB" id="364892at2759"/>
<sequence length="160" mass="18323">MMLSKELFLNAFDEQPRRMMVATYSCVVSVTSEVVGRVYSVLGRRHGRILAGDITEGSNAWNVTAYLPIVESIDFANELRKATSGEAQPQLMFSHWETLEVDPYWDPCTAEELKHFGQKADTENLARVYMNAVRRRKGIKEYGKKLVEFGEKQRTLTKNK</sequence>
<proteinExistence type="predicted"/>
<organism evidence="2">
    <name type="scientific">Hyalella azteca</name>
    <name type="common">Amphipod</name>
    <dbReference type="NCBI Taxonomy" id="294128"/>
    <lineage>
        <taxon>Eukaryota</taxon>
        <taxon>Metazoa</taxon>
        <taxon>Ecdysozoa</taxon>
        <taxon>Arthropoda</taxon>
        <taxon>Crustacea</taxon>
        <taxon>Multicrustacea</taxon>
        <taxon>Malacostraca</taxon>
        <taxon>Eumalacostraca</taxon>
        <taxon>Peracarida</taxon>
        <taxon>Amphipoda</taxon>
        <taxon>Senticaudata</taxon>
        <taxon>Talitrida</taxon>
        <taxon>Talitroidea</taxon>
        <taxon>Hyalellidae</taxon>
        <taxon>Hyalella</taxon>
    </lineage>
</organism>
<dbReference type="GO" id="GO:0042256">
    <property type="term" value="P:cytosolic ribosome assembly"/>
    <property type="evidence" value="ECO:0007669"/>
    <property type="project" value="TreeGrafter"/>
</dbReference>
<dbReference type="PANTHER" id="PTHR42908:SF3">
    <property type="entry name" value="ELONGATION FACTOR-LIKE GTPASE 1"/>
    <property type="match status" value="1"/>
</dbReference>